<proteinExistence type="predicted"/>
<dbReference type="GO" id="GO:0016020">
    <property type="term" value="C:membrane"/>
    <property type="evidence" value="ECO:0007669"/>
    <property type="project" value="UniProtKB-SubCell"/>
</dbReference>
<dbReference type="AlphaFoldDB" id="A0A6P2C0X3"/>
<gene>
    <name evidence="8" type="ORF">EAS64_09340</name>
</gene>
<feature type="transmembrane region" description="Helical" evidence="6">
    <location>
        <begin position="106"/>
        <end position="127"/>
    </location>
</feature>
<evidence type="ECO:0000259" key="7">
    <source>
        <dbReference type="Pfam" id="PF13515"/>
    </source>
</evidence>
<evidence type="ECO:0000256" key="2">
    <source>
        <dbReference type="ARBA" id="ARBA00022692"/>
    </source>
</evidence>
<organism evidence="8 9">
    <name type="scientific">Trebonia kvetii</name>
    <dbReference type="NCBI Taxonomy" id="2480626"/>
    <lineage>
        <taxon>Bacteria</taxon>
        <taxon>Bacillati</taxon>
        <taxon>Actinomycetota</taxon>
        <taxon>Actinomycetes</taxon>
        <taxon>Streptosporangiales</taxon>
        <taxon>Treboniaceae</taxon>
        <taxon>Trebonia</taxon>
    </lineage>
</organism>
<dbReference type="EMBL" id="RPFW01000002">
    <property type="protein sequence ID" value="TVZ04838.1"/>
    <property type="molecule type" value="Genomic_DNA"/>
</dbReference>
<comment type="caution">
    <text evidence="8">The sequence shown here is derived from an EMBL/GenBank/DDBJ whole genome shotgun (WGS) entry which is preliminary data.</text>
</comment>
<evidence type="ECO:0000313" key="8">
    <source>
        <dbReference type="EMBL" id="TVZ04838.1"/>
    </source>
</evidence>
<protein>
    <submittedName>
        <fullName evidence="8">FUSC family protein</fullName>
    </submittedName>
</protein>
<keyword evidence="9" id="KW-1185">Reference proteome</keyword>
<accession>A0A6P2C0X3</accession>
<evidence type="ECO:0000256" key="5">
    <source>
        <dbReference type="SAM" id="MobiDB-lite"/>
    </source>
</evidence>
<reference evidence="8 9" key="1">
    <citation type="submission" date="2018-11" db="EMBL/GenBank/DDBJ databases">
        <title>Trebonia kvetii gen.nov., sp.nov., a novel acidophilic actinobacterium, and proposal of the new actinobacterial family Treboniaceae fam. nov.</title>
        <authorList>
            <person name="Rapoport D."/>
            <person name="Sagova-Mareckova M."/>
            <person name="Sedlacek I."/>
            <person name="Provaznik J."/>
            <person name="Kralova S."/>
            <person name="Pavlinic D."/>
            <person name="Benes V."/>
            <person name="Kopecky J."/>
        </authorList>
    </citation>
    <scope>NUCLEOTIDE SEQUENCE [LARGE SCALE GENOMIC DNA]</scope>
    <source>
        <strain evidence="8 9">15Tr583</strain>
    </source>
</reference>
<keyword evidence="3 6" id="KW-1133">Transmembrane helix</keyword>
<feature type="compositionally biased region" description="Basic and acidic residues" evidence="5">
    <location>
        <begin position="428"/>
        <end position="444"/>
    </location>
</feature>
<dbReference type="InterPro" id="IPR049453">
    <property type="entry name" value="Memb_transporter_dom"/>
</dbReference>
<feature type="region of interest" description="Disordered" evidence="5">
    <location>
        <begin position="424"/>
        <end position="444"/>
    </location>
</feature>
<feature type="transmembrane region" description="Helical" evidence="6">
    <location>
        <begin position="349"/>
        <end position="368"/>
    </location>
</feature>
<feature type="transmembrane region" description="Helical" evidence="6">
    <location>
        <begin position="280"/>
        <end position="306"/>
    </location>
</feature>
<sequence>MTTLPFPAAGLRAALPGARHLVRANSSAGAHRVAVRAGISVAMPLLVLWLVGRLAWSPYAAFGSFASLYGRDLGHRARLRMQLQAGAALTLAVTIGTVVGCSPGRRWLAVIVVACCAAAGSLAGDAVRLRWHPVGPLFIVFGSAALATRAMSSGDISVAFAVAAGAALLAAAIGTAGRFRPGTRQTTARQGSAPQAIARHATAQLITARPVPAEPASAQPRWQWRHAARYAVAVLLAGAAATAAGIGHPYWSMVAAVAAVTGADTTARITRAVQRVAGTLAGVLAAAAILAPHLPVPMLIAVIAVLQAATELCVGRNYALAVIFLTPLALAMGTLAQPVGTWTLLHDRAIETVLGAVIGAAIVLAAHVRPPGHAHPDRAHPDQAGRSADAVPERSLVSGRVVDRVDRLGEQAGGAAVGVVGRPAGVSVRDEVDPDPVHPVRDRC</sequence>
<name>A0A6P2C0X3_9ACTN</name>
<keyword evidence="4 6" id="KW-0472">Membrane</keyword>
<evidence type="ECO:0000256" key="6">
    <source>
        <dbReference type="SAM" id="Phobius"/>
    </source>
</evidence>
<dbReference type="Pfam" id="PF13515">
    <property type="entry name" value="FUSC_2"/>
    <property type="match status" value="1"/>
</dbReference>
<feature type="transmembrane region" description="Helical" evidence="6">
    <location>
        <begin position="158"/>
        <end position="179"/>
    </location>
</feature>
<evidence type="ECO:0000256" key="4">
    <source>
        <dbReference type="ARBA" id="ARBA00023136"/>
    </source>
</evidence>
<feature type="domain" description="Integral membrane bound transporter" evidence="7">
    <location>
        <begin position="236"/>
        <end position="361"/>
    </location>
</feature>
<feature type="region of interest" description="Disordered" evidence="5">
    <location>
        <begin position="372"/>
        <end position="393"/>
    </location>
</feature>
<evidence type="ECO:0000313" key="9">
    <source>
        <dbReference type="Proteomes" id="UP000460272"/>
    </source>
</evidence>
<keyword evidence="2 6" id="KW-0812">Transmembrane</keyword>
<evidence type="ECO:0000256" key="1">
    <source>
        <dbReference type="ARBA" id="ARBA00004141"/>
    </source>
</evidence>
<dbReference type="Proteomes" id="UP000460272">
    <property type="component" value="Unassembled WGS sequence"/>
</dbReference>
<feature type="transmembrane region" description="Helical" evidence="6">
    <location>
        <begin position="318"/>
        <end position="337"/>
    </location>
</feature>
<dbReference type="OrthoDB" id="4989419at2"/>
<feature type="compositionally biased region" description="Basic and acidic residues" evidence="5">
    <location>
        <begin position="374"/>
        <end position="383"/>
    </location>
</feature>
<evidence type="ECO:0000256" key="3">
    <source>
        <dbReference type="ARBA" id="ARBA00022989"/>
    </source>
</evidence>
<feature type="transmembrane region" description="Helical" evidence="6">
    <location>
        <begin position="230"/>
        <end position="251"/>
    </location>
</feature>
<comment type="subcellular location">
    <subcellularLocation>
        <location evidence="1">Membrane</location>
        <topology evidence="1">Multi-pass membrane protein</topology>
    </subcellularLocation>
</comment>
<feature type="transmembrane region" description="Helical" evidence="6">
    <location>
        <begin position="81"/>
        <end position="100"/>
    </location>
</feature>